<accession>A0A382UXM9</accession>
<gene>
    <name evidence="2" type="ORF">METZ01_LOCUS391824</name>
</gene>
<name>A0A382UXM9_9ZZZZ</name>
<feature type="non-terminal residue" evidence="2">
    <location>
        <position position="73"/>
    </location>
</feature>
<feature type="region of interest" description="Disordered" evidence="1">
    <location>
        <begin position="44"/>
        <end position="73"/>
    </location>
</feature>
<organism evidence="2">
    <name type="scientific">marine metagenome</name>
    <dbReference type="NCBI Taxonomy" id="408172"/>
    <lineage>
        <taxon>unclassified sequences</taxon>
        <taxon>metagenomes</taxon>
        <taxon>ecological metagenomes</taxon>
    </lineage>
</organism>
<dbReference type="EMBL" id="UINC01147575">
    <property type="protein sequence ID" value="SVD38970.1"/>
    <property type="molecule type" value="Genomic_DNA"/>
</dbReference>
<reference evidence="2" key="1">
    <citation type="submission" date="2018-05" db="EMBL/GenBank/DDBJ databases">
        <authorList>
            <person name="Lanie J.A."/>
            <person name="Ng W.-L."/>
            <person name="Kazmierczak K.M."/>
            <person name="Andrzejewski T.M."/>
            <person name="Davidsen T.M."/>
            <person name="Wayne K.J."/>
            <person name="Tettelin H."/>
            <person name="Glass J.I."/>
            <person name="Rusch D."/>
            <person name="Podicherti R."/>
            <person name="Tsui H.-C.T."/>
            <person name="Winkler M.E."/>
        </authorList>
    </citation>
    <scope>NUCLEOTIDE SEQUENCE</scope>
</reference>
<dbReference type="AlphaFoldDB" id="A0A382UXM9"/>
<evidence type="ECO:0000256" key="1">
    <source>
        <dbReference type="SAM" id="MobiDB-lite"/>
    </source>
</evidence>
<proteinExistence type="predicted"/>
<sequence>MISFSITVAEIICVLSEATSSRTLSRFLNARLICCSAGKVKSSDMPIAQTKSLKAEPQDRVGTNPATRSISTI</sequence>
<protein>
    <submittedName>
        <fullName evidence="2">Uncharacterized protein</fullName>
    </submittedName>
</protein>
<feature type="compositionally biased region" description="Polar residues" evidence="1">
    <location>
        <begin position="64"/>
        <end position="73"/>
    </location>
</feature>
<evidence type="ECO:0000313" key="2">
    <source>
        <dbReference type="EMBL" id="SVD38970.1"/>
    </source>
</evidence>